<proteinExistence type="predicted"/>
<dbReference type="SMART" id="SM00358">
    <property type="entry name" value="DSRM"/>
    <property type="match status" value="2"/>
</dbReference>
<evidence type="ECO:0000313" key="6">
    <source>
        <dbReference type="Proteomes" id="UP001234989"/>
    </source>
</evidence>
<reference evidence="5" key="1">
    <citation type="submission" date="2023-08" db="EMBL/GenBank/DDBJ databases">
        <title>A de novo genome assembly of Solanum verrucosum Schlechtendal, a Mexican diploid species geographically isolated from the other diploid A-genome species in potato relatives.</title>
        <authorList>
            <person name="Hosaka K."/>
        </authorList>
    </citation>
    <scope>NUCLEOTIDE SEQUENCE</scope>
    <source>
        <tissue evidence="5">Young leaves</tissue>
    </source>
</reference>
<evidence type="ECO:0000256" key="1">
    <source>
        <dbReference type="ARBA" id="ARBA00022737"/>
    </source>
</evidence>
<gene>
    <name evidence="5" type="ORF">MTR67_010309</name>
</gene>
<dbReference type="Proteomes" id="UP001234989">
    <property type="component" value="Chromosome 2"/>
</dbReference>
<keyword evidence="1" id="KW-0677">Repeat</keyword>
<feature type="domain" description="DRBM" evidence="4">
    <location>
        <begin position="395"/>
        <end position="462"/>
    </location>
</feature>
<keyword evidence="6" id="KW-1185">Reference proteome</keyword>
<protein>
    <recommendedName>
        <fullName evidence="4">DRBM domain-containing protein</fullName>
    </recommendedName>
</protein>
<evidence type="ECO:0000259" key="4">
    <source>
        <dbReference type="PROSITE" id="PS50137"/>
    </source>
</evidence>
<dbReference type="InterPro" id="IPR014720">
    <property type="entry name" value="dsRBD_dom"/>
</dbReference>
<dbReference type="GO" id="GO:0003723">
    <property type="term" value="F:RNA binding"/>
    <property type="evidence" value="ECO:0007669"/>
    <property type="project" value="UniProtKB-UniRule"/>
</dbReference>
<dbReference type="PROSITE" id="PS50137">
    <property type="entry name" value="DS_RBD"/>
    <property type="match status" value="2"/>
</dbReference>
<feature type="domain" description="DRBM" evidence="4">
    <location>
        <begin position="56"/>
        <end position="125"/>
    </location>
</feature>
<evidence type="ECO:0000313" key="5">
    <source>
        <dbReference type="EMBL" id="WMV16924.1"/>
    </source>
</evidence>
<evidence type="ECO:0000256" key="2">
    <source>
        <dbReference type="ARBA" id="ARBA00022884"/>
    </source>
</evidence>
<dbReference type="PANTHER" id="PTHR46031:SF37">
    <property type="entry name" value="DRBM DOMAIN-CONTAINING PROTEIN"/>
    <property type="match status" value="1"/>
</dbReference>
<sequence>MSSSSTMEEVNSVTQSSEQPIKMAEHVIIQNPQPNISETETETEKGERQNIHEEFIHKNRLQELTQRSSLGRPVYHTVNASSQHAPLFRSSVLVDGVWYTSPNTFSHVKAAEQDAAKVALIGVKEKLKHEGCPLIREVPIALYFIPWEEDVMVTCHKNFLRNSCNSAGRTRRYFLWHGCKEIKGYNLVKWEITLKSKDKGGMGIRDLRKQNNSLLMKWLWRYNEEGQALWKDVIRSKYGEYNPWCSNVSVDAYGVGVWRTIRNLWQKLEANTYIEVGNGRRTKFWTDAWNKQIPLKESIPDLFLLCSNPDANINECWTAQGWDLIFRRFLNDWEVEREAKLLELLEKFPGITNAPDSLRWKHSKEGAFAVSRAYKMESPQQRNSKQSLWRKDTVFCKSILNEYAVKMNLEKPTYQTSQSMAVLPVFKSTSFFNGIHYTGEIGKNKKEAEQLAARAAVISILETGAGTVMFEIIKSKRKLYAALDKVQDTGDVNAGFLPMEFGRPLHVDKRKEVEISEGAGKKANSGLLAYSLGQPSDVQAPDQLHVFKRPKSGSSIVEVAPPIVFVPPVLDPSLLCSTSGKKRRNKRKAKKKIVQVDPQVPAATLPLAQAPPCSVTQ</sequence>
<dbReference type="AlphaFoldDB" id="A0AAF0QBL2"/>
<dbReference type="Pfam" id="PF00035">
    <property type="entry name" value="dsrm"/>
    <property type="match status" value="2"/>
</dbReference>
<dbReference type="Gene3D" id="3.30.160.20">
    <property type="match status" value="2"/>
</dbReference>
<dbReference type="SUPFAM" id="SSF54768">
    <property type="entry name" value="dsRNA-binding domain-like"/>
    <property type="match status" value="2"/>
</dbReference>
<keyword evidence="2 3" id="KW-0694">RNA-binding</keyword>
<dbReference type="EMBL" id="CP133613">
    <property type="protein sequence ID" value="WMV16924.1"/>
    <property type="molecule type" value="Genomic_DNA"/>
</dbReference>
<organism evidence="5 6">
    <name type="scientific">Solanum verrucosum</name>
    <dbReference type="NCBI Taxonomy" id="315347"/>
    <lineage>
        <taxon>Eukaryota</taxon>
        <taxon>Viridiplantae</taxon>
        <taxon>Streptophyta</taxon>
        <taxon>Embryophyta</taxon>
        <taxon>Tracheophyta</taxon>
        <taxon>Spermatophyta</taxon>
        <taxon>Magnoliopsida</taxon>
        <taxon>eudicotyledons</taxon>
        <taxon>Gunneridae</taxon>
        <taxon>Pentapetalae</taxon>
        <taxon>asterids</taxon>
        <taxon>lamiids</taxon>
        <taxon>Solanales</taxon>
        <taxon>Solanaceae</taxon>
        <taxon>Solanoideae</taxon>
        <taxon>Solaneae</taxon>
        <taxon>Solanum</taxon>
    </lineage>
</organism>
<dbReference type="PANTHER" id="PTHR46031">
    <property type="match status" value="1"/>
</dbReference>
<accession>A0AAF0QBL2</accession>
<evidence type="ECO:0000256" key="3">
    <source>
        <dbReference type="PROSITE-ProRule" id="PRU00266"/>
    </source>
</evidence>
<name>A0AAF0QBL2_SOLVR</name>